<accession>A0A6A5YX52</accession>
<dbReference type="InterPro" id="IPR001279">
    <property type="entry name" value="Metallo-B-lactamas"/>
</dbReference>
<reference evidence="6" key="1">
    <citation type="journal article" date="2020" name="Stud. Mycol.">
        <title>101 Dothideomycetes genomes: a test case for predicting lifestyles and emergence of pathogens.</title>
        <authorList>
            <person name="Haridas S."/>
            <person name="Albert R."/>
            <person name="Binder M."/>
            <person name="Bloem J."/>
            <person name="Labutti K."/>
            <person name="Salamov A."/>
            <person name="Andreopoulos B."/>
            <person name="Baker S."/>
            <person name="Barry K."/>
            <person name="Bills G."/>
            <person name="Bluhm B."/>
            <person name="Cannon C."/>
            <person name="Castanera R."/>
            <person name="Culley D."/>
            <person name="Daum C."/>
            <person name="Ezra D."/>
            <person name="Gonzalez J."/>
            <person name="Henrissat B."/>
            <person name="Kuo A."/>
            <person name="Liang C."/>
            <person name="Lipzen A."/>
            <person name="Lutzoni F."/>
            <person name="Magnuson J."/>
            <person name="Mondo S."/>
            <person name="Nolan M."/>
            <person name="Ohm R."/>
            <person name="Pangilinan J."/>
            <person name="Park H.-J."/>
            <person name="Ramirez L."/>
            <person name="Alfaro M."/>
            <person name="Sun H."/>
            <person name="Tritt A."/>
            <person name="Yoshinaga Y."/>
            <person name="Zwiers L.-H."/>
            <person name="Turgeon B."/>
            <person name="Goodwin S."/>
            <person name="Spatafora J."/>
            <person name="Crous P."/>
            <person name="Grigoriev I."/>
        </authorList>
    </citation>
    <scope>NUCLEOTIDE SEQUENCE</scope>
    <source>
        <strain evidence="6">CBS 627.86</strain>
    </source>
</reference>
<sequence>MSAPALVAEAAEIPKVEIPPSSNTVTVRVIDTTTRIRMPVGTMFDPPIKGHTRLASPSYSFLIENEHLGGKVLFDLGTQKLWKEQAPGVVSMIEEFEWDVTVEKDVADILQEHGVPLAAIDAIVWSHSHWDHLGDPSTFPTSCDIVVGPGFLEDCFPDGLEQPEPDCWIKREYYENRKIREIKAEQFQLDIAGFPAFDYFGDGSFYLLNSPGHAIGHISALARTTSNPDTFIFMGGDIANHPAEFRPSQLVPLPALISPNPLHHSSSTPCPGHIFDKIHREGRCNSPFYCIGTWPDGSLTVEDLSTALESHGKLRLVDAQCAQVFVILAHDENVGDVIDFFPKSVNAWKKLGWADRARWMFLGDFKEAVSDYSTEASDTSR</sequence>
<dbReference type="Pfam" id="PF00753">
    <property type="entry name" value="Lactamase_B"/>
    <property type="match status" value="1"/>
</dbReference>
<dbReference type="InterPro" id="IPR051013">
    <property type="entry name" value="MBL_superfamily_lactonases"/>
</dbReference>
<keyword evidence="7" id="KW-1185">Reference proteome</keyword>
<dbReference type="SUPFAM" id="SSF56281">
    <property type="entry name" value="Metallo-hydrolase/oxidoreductase"/>
    <property type="match status" value="1"/>
</dbReference>
<dbReference type="EMBL" id="ML977334">
    <property type="protein sequence ID" value="KAF2111506.1"/>
    <property type="molecule type" value="Genomic_DNA"/>
</dbReference>
<dbReference type="AlphaFoldDB" id="A0A6A5YX52"/>
<keyword evidence="3" id="KW-0378">Hydrolase</keyword>
<dbReference type="PANTHER" id="PTHR42978">
    <property type="entry name" value="QUORUM-QUENCHING LACTONASE YTNP-RELATED-RELATED"/>
    <property type="match status" value="1"/>
</dbReference>
<dbReference type="Gene3D" id="3.60.15.10">
    <property type="entry name" value="Ribonuclease Z/Hydroxyacylglutathione hydrolase-like"/>
    <property type="match status" value="1"/>
</dbReference>
<dbReference type="OrthoDB" id="10250730at2759"/>
<dbReference type="InterPro" id="IPR036866">
    <property type="entry name" value="RibonucZ/Hydroxyglut_hydro"/>
</dbReference>
<organism evidence="6 7">
    <name type="scientific">Lophiotrema nucula</name>
    <dbReference type="NCBI Taxonomy" id="690887"/>
    <lineage>
        <taxon>Eukaryota</taxon>
        <taxon>Fungi</taxon>
        <taxon>Dikarya</taxon>
        <taxon>Ascomycota</taxon>
        <taxon>Pezizomycotina</taxon>
        <taxon>Dothideomycetes</taxon>
        <taxon>Pleosporomycetidae</taxon>
        <taxon>Pleosporales</taxon>
        <taxon>Lophiotremataceae</taxon>
        <taxon>Lophiotrema</taxon>
    </lineage>
</organism>
<feature type="domain" description="Metallo-beta-lactamase" evidence="5">
    <location>
        <begin position="57"/>
        <end position="273"/>
    </location>
</feature>
<evidence type="ECO:0000313" key="7">
    <source>
        <dbReference type="Proteomes" id="UP000799770"/>
    </source>
</evidence>
<evidence type="ECO:0000256" key="4">
    <source>
        <dbReference type="ARBA" id="ARBA00022833"/>
    </source>
</evidence>
<name>A0A6A5YX52_9PLEO</name>
<dbReference type="CDD" id="cd07730">
    <property type="entry name" value="metallo-hydrolase-like_MBL-fold"/>
    <property type="match status" value="1"/>
</dbReference>
<evidence type="ECO:0000259" key="5">
    <source>
        <dbReference type="SMART" id="SM00849"/>
    </source>
</evidence>
<evidence type="ECO:0000256" key="1">
    <source>
        <dbReference type="ARBA" id="ARBA00007749"/>
    </source>
</evidence>
<evidence type="ECO:0000256" key="3">
    <source>
        <dbReference type="ARBA" id="ARBA00022801"/>
    </source>
</evidence>
<evidence type="ECO:0000313" key="6">
    <source>
        <dbReference type="EMBL" id="KAF2111506.1"/>
    </source>
</evidence>
<comment type="similarity">
    <text evidence="1">Belongs to the metallo-beta-lactamase superfamily.</text>
</comment>
<keyword evidence="4" id="KW-0862">Zinc</keyword>
<dbReference type="GO" id="GO:0016787">
    <property type="term" value="F:hydrolase activity"/>
    <property type="evidence" value="ECO:0007669"/>
    <property type="project" value="UniProtKB-KW"/>
</dbReference>
<gene>
    <name evidence="6" type="ORF">BDV96DRAFT_634777</name>
</gene>
<dbReference type="PANTHER" id="PTHR42978:SF5">
    <property type="entry name" value="METALLO-BETA-LACTAMASE DOMAIN-CONTAINING PROTEIN"/>
    <property type="match status" value="1"/>
</dbReference>
<evidence type="ECO:0000256" key="2">
    <source>
        <dbReference type="ARBA" id="ARBA00022723"/>
    </source>
</evidence>
<dbReference type="Proteomes" id="UP000799770">
    <property type="component" value="Unassembled WGS sequence"/>
</dbReference>
<dbReference type="GO" id="GO:0046872">
    <property type="term" value="F:metal ion binding"/>
    <property type="evidence" value="ECO:0007669"/>
    <property type="project" value="UniProtKB-KW"/>
</dbReference>
<keyword evidence="2" id="KW-0479">Metal-binding</keyword>
<proteinExistence type="inferred from homology"/>
<protein>
    <submittedName>
        <fullName evidence="6">Beta-lactamase-like protein</fullName>
    </submittedName>
</protein>
<dbReference type="SMART" id="SM00849">
    <property type="entry name" value="Lactamase_B"/>
    <property type="match status" value="1"/>
</dbReference>